<dbReference type="GO" id="GO:0016829">
    <property type="term" value="F:lyase activity"/>
    <property type="evidence" value="ECO:0007669"/>
    <property type="project" value="UniProtKB-KW"/>
</dbReference>
<keyword evidence="2" id="KW-0378">Hydrolase</keyword>
<dbReference type="InterPro" id="IPR029000">
    <property type="entry name" value="Cyclophilin-like_dom_sf"/>
</dbReference>
<evidence type="ECO:0000313" key="5">
    <source>
        <dbReference type="EMBL" id="MZR12735.1"/>
    </source>
</evidence>
<reference evidence="5 6" key="1">
    <citation type="submission" date="2019-12" db="EMBL/GenBank/DDBJ databases">
        <title>Maritimibacter sp. nov. sp. isolated from sea sand.</title>
        <authorList>
            <person name="Kim J."/>
            <person name="Jeong S.E."/>
            <person name="Jung H.S."/>
            <person name="Jeon C.O."/>
        </authorList>
    </citation>
    <scope>NUCLEOTIDE SEQUENCE [LARGE SCALE GENOMIC DNA]</scope>
    <source>
        <strain evidence="5 6">DP07</strain>
    </source>
</reference>
<feature type="domain" description="Carboxyltransferase" evidence="4">
    <location>
        <begin position="26"/>
        <end position="302"/>
    </location>
</feature>
<dbReference type="AlphaFoldDB" id="A0A845LY81"/>
<dbReference type="SUPFAM" id="SSF50891">
    <property type="entry name" value="Cyclophilin-like"/>
    <property type="match status" value="1"/>
</dbReference>
<gene>
    <name evidence="5" type="ORF">GQE99_06845</name>
</gene>
<dbReference type="RefSeq" id="WP_161350864.1">
    <property type="nucleotide sequence ID" value="NZ_WTUX01000011.1"/>
</dbReference>
<keyword evidence="1" id="KW-0547">Nucleotide-binding</keyword>
<dbReference type="GO" id="GO:0016787">
    <property type="term" value="F:hydrolase activity"/>
    <property type="evidence" value="ECO:0007669"/>
    <property type="project" value="UniProtKB-KW"/>
</dbReference>
<dbReference type="SMART" id="SM00797">
    <property type="entry name" value="AHS2"/>
    <property type="match status" value="1"/>
</dbReference>
<dbReference type="PANTHER" id="PTHR43309:SF5">
    <property type="entry name" value="5-OXOPROLINASE SUBUNIT C"/>
    <property type="match status" value="1"/>
</dbReference>
<name>A0A845LY81_9RHOB</name>
<dbReference type="EMBL" id="WTUX01000011">
    <property type="protein sequence ID" value="MZR12735.1"/>
    <property type="molecule type" value="Genomic_DNA"/>
</dbReference>
<dbReference type="Gene3D" id="2.40.100.10">
    <property type="entry name" value="Cyclophilin-like"/>
    <property type="match status" value="1"/>
</dbReference>
<proteinExistence type="predicted"/>
<evidence type="ECO:0000313" key="6">
    <source>
        <dbReference type="Proteomes" id="UP000467322"/>
    </source>
</evidence>
<evidence type="ECO:0000259" key="4">
    <source>
        <dbReference type="SMART" id="SM00797"/>
    </source>
</evidence>
<evidence type="ECO:0000256" key="2">
    <source>
        <dbReference type="ARBA" id="ARBA00022801"/>
    </source>
</evidence>
<dbReference type="GO" id="GO:0005524">
    <property type="term" value="F:ATP binding"/>
    <property type="evidence" value="ECO:0007669"/>
    <property type="project" value="UniProtKB-KW"/>
</dbReference>
<organism evidence="5 6">
    <name type="scientific">Maritimibacter harenae</name>
    <dbReference type="NCBI Taxonomy" id="2606218"/>
    <lineage>
        <taxon>Bacteria</taxon>
        <taxon>Pseudomonadati</taxon>
        <taxon>Pseudomonadota</taxon>
        <taxon>Alphaproteobacteria</taxon>
        <taxon>Rhodobacterales</taxon>
        <taxon>Roseobacteraceae</taxon>
        <taxon>Maritimibacter</taxon>
    </lineage>
</organism>
<keyword evidence="3" id="KW-0067">ATP-binding</keyword>
<dbReference type="InterPro" id="IPR003778">
    <property type="entry name" value="CT_A_B"/>
</dbReference>
<evidence type="ECO:0000256" key="3">
    <source>
        <dbReference type="ARBA" id="ARBA00022840"/>
    </source>
</evidence>
<comment type="caution">
    <text evidence="5">The sequence shown here is derived from an EMBL/GenBank/DDBJ whole genome shotgun (WGS) entry which is preliminary data.</text>
</comment>
<dbReference type="Pfam" id="PF02626">
    <property type="entry name" value="CT_A_B"/>
    <property type="match status" value="1"/>
</dbReference>
<keyword evidence="5" id="KW-0456">Lyase</keyword>
<dbReference type="Proteomes" id="UP000467322">
    <property type="component" value="Unassembled WGS sequence"/>
</dbReference>
<dbReference type="PANTHER" id="PTHR43309">
    <property type="entry name" value="5-OXOPROLINASE SUBUNIT C"/>
    <property type="match status" value="1"/>
</dbReference>
<dbReference type="InterPro" id="IPR052708">
    <property type="entry name" value="PxpC"/>
</dbReference>
<sequence length="342" mass="35378">MSAELIVHRAGPGVSVQDTGRPGFLGFGLSRGGAVDPLALAEGAALLGQPGDCAALELAGMGGEFEATADIRIALTGAPMAARLDGARLAWNASHDVPAGSRLSIGAVEAGYYGYLHVGGGIDTPERLGARGVHLAAGIGDVIAAGTRLPLGDDARPERTGLTFDPAPRFAGGEVRIVESLQTDFFTNEERARFEATTFHRDARGNRMGVAARPEGEGFHSTEGLSVLSEVITPGDIQVTGDGTPFVLLAECQTTGGYPRIGTVIPADLPIVAQAPAGAALRFRFVSLAAAVEAEGKARAARDALPRSLRPLVRRPEDIPDLLAYQLISGVTDGRPETGDDT</sequence>
<accession>A0A845LY81</accession>
<evidence type="ECO:0000256" key="1">
    <source>
        <dbReference type="ARBA" id="ARBA00022741"/>
    </source>
</evidence>
<protein>
    <submittedName>
        <fullName evidence="5">Urea amidolyase</fullName>
    </submittedName>
</protein>
<keyword evidence="6" id="KW-1185">Reference proteome</keyword>